<dbReference type="PANTHER" id="PTHR45923">
    <property type="entry name" value="PROTEIN SEY1"/>
    <property type="match status" value="1"/>
</dbReference>
<organism evidence="1 2">
    <name type="scientific">Thamnocephalis sphaerospora</name>
    <dbReference type="NCBI Taxonomy" id="78915"/>
    <lineage>
        <taxon>Eukaryota</taxon>
        <taxon>Fungi</taxon>
        <taxon>Fungi incertae sedis</taxon>
        <taxon>Zoopagomycota</taxon>
        <taxon>Zoopagomycotina</taxon>
        <taxon>Zoopagomycetes</taxon>
        <taxon>Zoopagales</taxon>
        <taxon>Sigmoideomycetaceae</taxon>
        <taxon>Thamnocephalis</taxon>
    </lineage>
</organism>
<dbReference type="AlphaFoldDB" id="A0A4V1IVP8"/>
<dbReference type="PANTHER" id="PTHR45923:SF2">
    <property type="entry name" value="PROTEIN SEY1"/>
    <property type="match status" value="1"/>
</dbReference>
<dbReference type="InterPro" id="IPR027417">
    <property type="entry name" value="P-loop_NTPase"/>
</dbReference>
<accession>A0A4V1IVP8</accession>
<dbReference type="SUPFAM" id="SSF52540">
    <property type="entry name" value="P-loop containing nucleoside triphosphate hydrolases"/>
    <property type="match status" value="1"/>
</dbReference>
<evidence type="ECO:0000313" key="2">
    <source>
        <dbReference type="Proteomes" id="UP000271241"/>
    </source>
</evidence>
<dbReference type="GO" id="GO:0003924">
    <property type="term" value="F:GTPase activity"/>
    <property type="evidence" value="ECO:0007669"/>
    <property type="project" value="TreeGrafter"/>
</dbReference>
<dbReference type="GO" id="GO:0016320">
    <property type="term" value="P:endoplasmic reticulum membrane fusion"/>
    <property type="evidence" value="ECO:0007669"/>
    <property type="project" value="TreeGrafter"/>
</dbReference>
<sequence>MSSSCLQFIDDKQSLMNGVEGLANKAWKLKDWGTSYNTVAICGAPDSGKSTLVNALFGTQFPTLNASKKQPATKGIWMSTASKAELLVIDAGMTTTKPNDSSWARHLINIFFTAAISNVIIFNIRESTIRSDPDSNIILLFERICKAHLAMFGKRHKTMVLFAIRDCISGTPREIVSNILGNSIEGAWKACKKPIEMENHALGDIFDYDVVMLPSKTSAPKEFTAAVSLLRARFIDKTSPDYVFKFDYWKLVPASGLVSHLISVWDAIKRHWSIFAYNVYYTSQNAPTPGANRIYESEKMRCLFAGQNKEHVDTFYDMAVRRLCNEFVENVKAIQPKANTEELGYELLDKLARYQRAAIDKFDLIVQRHEYEVHNSKIDDQGSKCYNSVVAFTSRQTLSNLINIAMQLCVKQTHPAPERVAQKQAVQGIDQRMEKMMLSVTQAMEKLDQKCVEIGRQKAETTGLDLEVNRQRAAIAAKDAEIDQHKAIIAEKDVLISKQRIMLDRRDAEIYDQKAKISALKAANDEKTDIISALEAEVGALDKLDDAHNKDFTKL</sequence>
<reference evidence="2" key="1">
    <citation type="journal article" date="2018" name="Nat. Microbiol.">
        <title>Leveraging single-cell genomics to expand the fungal tree of life.</title>
        <authorList>
            <person name="Ahrendt S.R."/>
            <person name="Quandt C.A."/>
            <person name="Ciobanu D."/>
            <person name="Clum A."/>
            <person name="Salamov A."/>
            <person name="Andreopoulos B."/>
            <person name="Cheng J.F."/>
            <person name="Woyke T."/>
            <person name="Pelin A."/>
            <person name="Henrissat B."/>
            <person name="Reynolds N.K."/>
            <person name="Benny G.L."/>
            <person name="Smith M.E."/>
            <person name="James T.Y."/>
            <person name="Grigoriev I.V."/>
        </authorList>
    </citation>
    <scope>NUCLEOTIDE SEQUENCE [LARGE SCALE GENOMIC DNA]</scope>
    <source>
        <strain evidence="2">RSA 1356</strain>
    </source>
</reference>
<evidence type="ECO:0000313" key="1">
    <source>
        <dbReference type="EMBL" id="RKP04809.1"/>
    </source>
</evidence>
<dbReference type="InterPro" id="IPR008803">
    <property type="entry name" value="RHD3/Sey1"/>
</dbReference>
<dbReference type="GO" id="GO:0005783">
    <property type="term" value="C:endoplasmic reticulum"/>
    <property type="evidence" value="ECO:0007669"/>
    <property type="project" value="TreeGrafter"/>
</dbReference>
<keyword evidence="2" id="KW-1185">Reference proteome</keyword>
<proteinExistence type="predicted"/>
<dbReference type="OrthoDB" id="1597724at2759"/>
<dbReference type="Gene3D" id="3.40.50.300">
    <property type="entry name" value="P-loop containing nucleotide triphosphate hydrolases"/>
    <property type="match status" value="1"/>
</dbReference>
<protein>
    <submittedName>
        <fullName evidence="1">Root hair defective 3 GTP-binding protein-domain-containing protein</fullName>
    </submittedName>
</protein>
<gene>
    <name evidence="1" type="ORF">THASP1DRAFT_33382</name>
</gene>
<dbReference type="Pfam" id="PF05879">
    <property type="entry name" value="RHD3_GTPase"/>
    <property type="match status" value="1"/>
</dbReference>
<dbReference type="Proteomes" id="UP000271241">
    <property type="component" value="Unassembled WGS sequence"/>
</dbReference>
<name>A0A4V1IVP8_9FUNG</name>
<dbReference type="EMBL" id="KZ993439">
    <property type="protein sequence ID" value="RKP04809.1"/>
    <property type="molecule type" value="Genomic_DNA"/>
</dbReference>